<dbReference type="EMBL" id="FNFT01000001">
    <property type="protein sequence ID" value="SDJ89869.1"/>
    <property type="molecule type" value="Genomic_DNA"/>
</dbReference>
<dbReference type="SUPFAM" id="SSF55785">
    <property type="entry name" value="PYP-like sensor domain (PAS domain)"/>
    <property type="match status" value="3"/>
</dbReference>
<dbReference type="Pfam" id="PF00989">
    <property type="entry name" value="PAS"/>
    <property type="match status" value="1"/>
</dbReference>
<evidence type="ECO:0000256" key="1">
    <source>
        <dbReference type="SAM" id="Coils"/>
    </source>
</evidence>
<gene>
    <name evidence="3" type="ORF">SAMN04488571_101435</name>
</gene>
<dbReference type="InterPro" id="IPR035965">
    <property type="entry name" value="PAS-like_dom_sf"/>
</dbReference>
<sequence>MMTGNDTSRGAKRETFHDQSHLNEETYRSILFEAPDGFVMVDAEGRCQYLNPAFTRITGYTLEDLPTTSAWLERAHPNPAYRQRVQEMWEELLQGSRNSLVTSVVCGDGKVRDIEIRRSSLSSGCNLLTVRDVTEQVRIEERLRQITSELTAVVEAFPDLFLRLNIDGTIINTRIGRLAKTSLVPRTLLGRRIQDIFPAEIGDALLDAVQQAAQTGAPATSLEFCHTENGEVRYYEARVVPLHDTHLMAIIREITERKQTEQVLQSHHKHLEELVAERTAELERTNEQLKQLLHSIEMSERRAAEEWLDSSINLIADDAEVRITTDASGVVVIADEAAGDLIGYGSEELTGREIWSLFSGDNIREVLSSEVLGQGRPAECTEGTLLVGNEGLSQWVRISAAPITDVTGGVIGMVCTLRKA</sequence>
<dbReference type="STRING" id="2200.GCA_001571405_01181"/>
<dbReference type="NCBIfam" id="TIGR00229">
    <property type="entry name" value="sensory_box"/>
    <property type="match status" value="3"/>
</dbReference>
<keyword evidence="4" id="KW-1185">Reference proteome</keyword>
<dbReference type="InterPro" id="IPR013656">
    <property type="entry name" value="PAS_4"/>
</dbReference>
<dbReference type="CDD" id="cd00130">
    <property type="entry name" value="PAS"/>
    <property type="match status" value="2"/>
</dbReference>
<feature type="coiled-coil region" evidence="1">
    <location>
        <begin position="268"/>
        <end position="302"/>
    </location>
</feature>
<dbReference type="Gene3D" id="3.30.450.20">
    <property type="entry name" value="PAS domain"/>
    <property type="match status" value="3"/>
</dbReference>
<organism evidence="3 4">
    <name type="scientific">Methanoculleus thermophilus</name>
    <dbReference type="NCBI Taxonomy" id="2200"/>
    <lineage>
        <taxon>Archaea</taxon>
        <taxon>Methanobacteriati</taxon>
        <taxon>Methanobacteriota</taxon>
        <taxon>Stenosarchaea group</taxon>
        <taxon>Methanomicrobia</taxon>
        <taxon>Methanomicrobiales</taxon>
        <taxon>Methanomicrobiaceae</taxon>
        <taxon>Methanoculleus</taxon>
    </lineage>
</organism>
<dbReference type="Pfam" id="PF13426">
    <property type="entry name" value="PAS_9"/>
    <property type="match status" value="1"/>
</dbReference>
<dbReference type="PANTHER" id="PTHR44757:SF2">
    <property type="entry name" value="BIOFILM ARCHITECTURE MAINTENANCE PROTEIN MBAA"/>
    <property type="match status" value="1"/>
</dbReference>
<dbReference type="Pfam" id="PF08448">
    <property type="entry name" value="PAS_4"/>
    <property type="match status" value="1"/>
</dbReference>
<name>A0A1G8XGX0_9EURY</name>
<dbReference type="AlphaFoldDB" id="A0A1G8XGX0"/>
<dbReference type="Proteomes" id="UP000326500">
    <property type="component" value="Unassembled WGS sequence"/>
</dbReference>
<protein>
    <submittedName>
        <fullName evidence="3">PAS domain S-box-containing protein</fullName>
    </submittedName>
</protein>
<evidence type="ECO:0000259" key="2">
    <source>
        <dbReference type="PROSITE" id="PS50112"/>
    </source>
</evidence>
<dbReference type="PROSITE" id="PS50112">
    <property type="entry name" value="PAS"/>
    <property type="match status" value="2"/>
</dbReference>
<dbReference type="InterPro" id="IPR052155">
    <property type="entry name" value="Biofilm_reg_signaling"/>
</dbReference>
<proteinExistence type="predicted"/>
<accession>A0A1G8XGX0</accession>
<dbReference type="RefSeq" id="WP_224732734.1">
    <property type="nucleotide sequence ID" value="NZ_BCNX01000006.1"/>
</dbReference>
<evidence type="ECO:0000313" key="3">
    <source>
        <dbReference type="EMBL" id="SDJ89869.1"/>
    </source>
</evidence>
<dbReference type="InterPro" id="IPR013767">
    <property type="entry name" value="PAS_fold"/>
</dbReference>
<reference evidence="3 4" key="1">
    <citation type="submission" date="2016-10" db="EMBL/GenBank/DDBJ databases">
        <authorList>
            <person name="Varghese N."/>
            <person name="Submissions S."/>
        </authorList>
    </citation>
    <scope>NUCLEOTIDE SEQUENCE [LARGE SCALE GENOMIC DNA]</scope>
    <source>
        <strain evidence="3 4">DSM 2373</strain>
    </source>
</reference>
<dbReference type="SMART" id="SM00091">
    <property type="entry name" value="PAS"/>
    <property type="match status" value="3"/>
</dbReference>
<dbReference type="PANTHER" id="PTHR44757">
    <property type="entry name" value="DIGUANYLATE CYCLASE DGCP"/>
    <property type="match status" value="1"/>
</dbReference>
<feature type="domain" description="PAS" evidence="2">
    <location>
        <begin position="23"/>
        <end position="78"/>
    </location>
</feature>
<feature type="domain" description="PAS" evidence="2">
    <location>
        <begin position="323"/>
        <end position="370"/>
    </location>
</feature>
<dbReference type="InterPro" id="IPR000014">
    <property type="entry name" value="PAS"/>
</dbReference>
<evidence type="ECO:0000313" key="4">
    <source>
        <dbReference type="Proteomes" id="UP000326500"/>
    </source>
</evidence>
<keyword evidence="1" id="KW-0175">Coiled coil</keyword>
<dbReference type="GO" id="GO:0006355">
    <property type="term" value="P:regulation of DNA-templated transcription"/>
    <property type="evidence" value="ECO:0007669"/>
    <property type="project" value="InterPro"/>
</dbReference>